<feature type="compositionally biased region" description="Basic and acidic residues" evidence="2">
    <location>
        <begin position="26"/>
        <end position="35"/>
    </location>
</feature>
<feature type="region of interest" description="Disordered" evidence="2">
    <location>
        <begin position="1"/>
        <end position="171"/>
    </location>
</feature>
<gene>
    <name evidence="3" type="ORF">BJY01DRAFT_247351</name>
</gene>
<sequence>MTQTPPRSVEEANVPEGTDTEMLDADSTRALDEARGPAFGPRPYPPRSQSSANVNTASDKFMSAFWKRTSRPDSQSLPPQPPYPTQGPQPQYPSLNKHPHPTTLQPANQAQKHQQPQMQQQIHELAAEQPLPESPTVPNQALIQTPSQSASQTPDSTTDELQQPTQTPEQIELDLRRKIEKLETELSNRPTPEILQELQRTLDTETSERQRLQSEVSRKTADLDVLRKRWKAAARELDKARSQSQGFYQVTDNYLIDLTQQLRYNIRNFAIQYFSGELKKGRPNVESKPAYWDKYMAPTTPGTLDCETLIMSSERRPSVVQAFLWRFLVGHIFDQFRWAAENAITMRNLCRLLRPDCQYPDLNKPSSPEEERKFQAWVASTTALVIDALNTPGRSRSTESRAEALAIKVRDTLDPFLVPEDKSYEQELNRILDEALKLDREICRQVARIEWVYPPPATEVEFDPVSMRLGTGEVASKGNEPQFVRLAVCPAMKKRGKSTGEDFNVETLLVPMEVSCEPANYYGVPGRVPMRHTRWCTRRALLCAYQLEIDLRACWRHFPEEAPELTRSSADVIEAYLSFYTIQPG</sequence>
<evidence type="ECO:0000256" key="1">
    <source>
        <dbReference type="SAM" id="Coils"/>
    </source>
</evidence>
<feature type="compositionally biased region" description="Polar residues" evidence="2">
    <location>
        <begin position="47"/>
        <end position="58"/>
    </location>
</feature>
<feature type="coiled-coil region" evidence="1">
    <location>
        <begin position="195"/>
        <end position="243"/>
    </location>
</feature>
<evidence type="ECO:0000256" key="2">
    <source>
        <dbReference type="SAM" id="MobiDB-lite"/>
    </source>
</evidence>
<feature type="compositionally biased region" description="Polar residues" evidence="2">
    <location>
        <begin position="136"/>
        <end position="169"/>
    </location>
</feature>
<accession>A0ABR4K4T3</accession>
<keyword evidence="1" id="KW-0175">Coiled coil</keyword>
<feature type="compositionally biased region" description="Low complexity" evidence="2">
    <location>
        <begin position="105"/>
        <end position="121"/>
    </location>
</feature>
<evidence type="ECO:0000313" key="4">
    <source>
        <dbReference type="Proteomes" id="UP001610446"/>
    </source>
</evidence>
<protein>
    <submittedName>
        <fullName evidence="3">Uncharacterized protein</fullName>
    </submittedName>
</protein>
<feature type="compositionally biased region" description="Pro residues" evidence="2">
    <location>
        <begin position="78"/>
        <end position="91"/>
    </location>
</feature>
<comment type="caution">
    <text evidence="3">The sequence shown here is derived from an EMBL/GenBank/DDBJ whole genome shotgun (WGS) entry which is preliminary data.</text>
</comment>
<dbReference type="EMBL" id="JBFXLU010000065">
    <property type="protein sequence ID" value="KAL2846178.1"/>
    <property type="molecule type" value="Genomic_DNA"/>
</dbReference>
<proteinExistence type="predicted"/>
<reference evidence="3 4" key="1">
    <citation type="submission" date="2024-07" db="EMBL/GenBank/DDBJ databases">
        <title>Section-level genome sequencing and comparative genomics of Aspergillus sections Usti and Cavernicolus.</title>
        <authorList>
            <consortium name="Lawrence Berkeley National Laboratory"/>
            <person name="Nybo J.L."/>
            <person name="Vesth T.C."/>
            <person name="Theobald S."/>
            <person name="Frisvad J.C."/>
            <person name="Larsen T.O."/>
            <person name="Kjaerboelling I."/>
            <person name="Rothschild-Mancinelli K."/>
            <person name="Lyhne E.K."/>
            <person name="Kogle M.E."/>
            <person name="Barry K."/>
            <person name="Clum A."/>
            <person name="Na H."/>
            <person name="Ledsgaard L."/>
            <person name="Lin J."/>
            <person name="Lipzen A."/>
            <person name="Kuo A."/>
            <person name="Riley R."/>
            <person name="Mondo S."/>
            <person name="Labutti K."/>
            <person name="Haridas S."/>
            <person name="Pangalinan J."/>
            <person name="Salamov A.A."/>
            <person name="Simmons B.A."/>
            <person name="Magnuson J.K."/>
            <person name="Chen J."/>
            <person name="Drula E."/>
            <person name="Henrissat B."/>
            <person name="Wiebenga A."/>
            <person name="Lubbers R.J."/>
            <person name="Gomes A.C."/>
            <person name="Makela M.R."/>
            <person name="Stajich J."/>
            <person name="Grigoriev I.V."/>
            <person name="Mortensen U.H."/>
            <person name="De Vries R.P."/>
            <person name="Baker S.E."/>
            <person name="Andersen M.R."/>
        </authorList>
    </citation>
    <scope>NUCLEOTIDE SEQUENCE [LARGE SCALE GENOMIC DNA]</scope>
    <source>
        <strain evidence="3 4">CBS 123904</strain>
    </source>
</reference>
<name>A0ABR4K4T3_9EURO</name>
<evidence type="ECO:0000313" key="3">
    <source>
        <dbReference type="EMBL" id="KAL2846178.1"/>
    </source>
</evidence>
<keyword evidence="4" id="KW-1185">Reference proteome</keyword>
<organism evidence="3 4">
    <name type="scientific">Aspergillus pseudoustus</name>
    <dbReference type="NCBI Taxonomy" id="1810923"/>
    <lineage>
        <taxon>Eukaryota</taxon>
        <taxon>Fungi</taxon>
        <taxon>Dikarya</taxon>
        <taxon>Ascomycota</taxon>
        <taxon>Pezizomycotina</taxon>
        <taxon>Eurotiomycetes</taxon>
        <taxon>Eurotiomycetidae</taxon>
        <taxon>Eurotiales</taxon>
        <taxon>Aspergillaceae</taxon>
        <taxon>Aspergillus</taxon>
        <taxon>Aspergillus subgen. Nidulantes</taxon>
    </lineage>
</organism>
<dbReference type="Proteomes" id="UP001610446">
    <property type="component" value="Unassembled WGS sequence"/>
</dbReference>